<dbReference type="SUPFAM" id="SSF51215">
    <property type="entry name" value="Regulatory protein AraC"/>
    <property type="match status" value="1"/>
</dbReference>
<evidence type="ECO:0000313" key="5">
    <source>
        <dbReference type="EMBL" id="OPJ57605.1"/>
    </source>
</evidence>
<keyword evidence="2" id="KW-0238">DNA-binding</keyword>
<protein>
    <submittedName>
        <fullName evidence="5">HTH-type transcriptional activator Btr</fullName>
    </submittedName>
</protein>
<keyword evidence="1" id="KW-0805">Transcription regulation</keyword>
<feature type="domain" description="HTH araC/xylS-type" evidence="4">
    <location>
        <begin position="205"/>
        <end position="303"/>
    </location>
</feature>
<dbReference type="Proteomes" id="UP000190080">
    <property type="component" value="Unassembled WGS sequence"/>
</dbReference>
<evidence type="ECO:0000256" key="1">
    <source>
        <dbReference type="ARBA" id="ARBA00023015"/>
    </source>
</evidence>
<dbReference type="InterPro" id="IPR003313">
    <property type="entry name" value="AraC-bd"/>
</dbReference>
<accession>A0A1V4ID82</accession>
<dbReference type="InterPro" id="IPR014710">
    <property type="entry name" value="RmlC-like_jellyroll"/>
</dbReference>
<comment type="caution">
    <text evidence="5">The sequence shown here is derived from an EMBL/GenBank/DDBJ whole genome shotgun (WGS) entry which is preliminary data.</text>
</comment>
<dbReference type="SUPFAM" id="SSF46689">
    <property type="entry name" value="Homeodomain-like"/>
    <property type="match status" value="2"/>
</dbReference>
<dbReference type="AlphaFoldDB" id="A0A1V4ID82"/>
<dbReference type="InterPro" id="IPR009057">
    <property type="entry name" value="Homeodomain-like_sf"/>
</dbReference>
<dbReference type="Gene3D" id="1.10.10.60">
    <property type="entry name" value="Homeodomain-like"/>
    <property type="match status" value="2"/>
</dbReference>
<dbReference type="SMART" id="SM00342">
    <property type="entry name" value="HTH_ARAC"/>
    <property type="match status" value="1"/>
</dbReference>
<organism evidence="5 6">
    <name type="scientific">Clostridium oryzae</name>
    <dbReference type="NCBI Taxonomy" id="1450648"/>
    <lineage>
        <taxon>Bacteria</taxon>
        <taxon>Bacillati</taxon>
        <taxon>Bacillota</taxon>
        <taxon>Clostridia</taxon>
        <taxon>Eubacteriales</taxon>
        <taxon>Clostridiaceae</taxon>
        <taxon>Clostridium</taxon>
    </lineage>
</organism>
<name>A0A1V4ID82_9CLOT</name>
<dbReference type="STRING" id="1450648.CLORY_40230"/>
<dbReference type="Pfam" id="PF12833">
    <property type="entry name" value="HTH_18"/>
    <property type="match status" value="1"/>
</dbReference>
<dbReference type="GO" id="GO:0003700">
    <property type="term" value="F:DNA-binding transcription factor activity"/>
    <property type="evidence" value="ECO:0007669"/>
    <property type="project" value="InterPro"/>
</dbReference>
<evidence type="ECO:0000259" key="4">
    <source>
        <dbReference type="PROSITE" id="PS01124"/>
    </source>
</evidence>
<dbReference type="InterPro" id="IPR018060">
    <property type="entry name" value="HTH_AraC"/>
</dbReference>
<gene>
    <name evidence="5" type="primary">btr_9</name>
    <name evidence="5" type="ORF">CLORY_40230</name>
</gene>
<evidence type="ECO:0000256" key="2">
    <source>
        <dbReference type="ARBA" id="ARBA00023125"/>
    </source>
</evidence>
<keyword evidence="3" id="KW-0804">Transcription</keyword>
<dbReference type="PANTHER" id="PTHR43280:SF28">
    <property type="entry name" value="HTH-TYPE TRANSCRIPTIONAL ACTIVATOR RHAS"/>
    <property type="match status" value="1"/>
</dbReference>
<reference evidence="5 6" key="1">
    <citation type="submission" date="2017-03" db="EMBL/GenBank/DDBJ databases">
        <title>Genome sequence of Clostridium oryzae DSM 28571.</title>
        <authorList>
            <person name="Poehlein A."/>
            <person name="Daniel R."/>
        </authorList>
    </citation>
    <scope>NUCLEOTIDE SEQUENCE [LARGE SCALE GENOMIC DNA]</scope>
    <source>
        <strain evidence="5 6">DSM 28571</strain>
    </source>
</reference>
<keyword evidence="6" id="KW-1185">Reference proteome</keyword>
<dbReference type="Gene3D" id="2.60.120.10">
    <property type="entry name" value="Jelly Rolls"/>
    <property type="match status" value="1"/>
</dbReference>
<dbReference type="OrthoDB" id="9791615at2"/>
<dbReference type="EMBL" id="MZGV01000078">
    <property type="protein sequence ID" value="OPJ57605.1"/>
    <property type="molecule type" value="Genomic_DNA"/>
</dbReference>
<dbReference type="InterPro" id="IPR037923">
    <property type="entry name" value="HTH-like"/>
</dbReference>
<dbReference type="RefSeq" id="WP_079427871.1">
    <property type="nucleotide sequence ID" value="NZ_MZGV01000078.1"/>
</dbReference>
<sequence>MNRNSNEECMQQTGIPKNLKENIPHGDMLFHMSVHHTVVSEKQDIILYCHWHEELEILFITRGAAQFHVNGEIYEISEGEIVFISPNEVHTAYRVNNDDVEFYAVLIHSDFVNSMINDIVQQKYIQPLFLSKNDFPVLINKTIEKKLLILPILYDIKNAYFEHKFGYELLIKFKIYELLYKVICYGKQEKRDWKPTKSYKTERIKNVVLYIQKNYKYKITLIDLASSVNMSAGAFCRFFKQYINMTPIEYLNSFRITKATYLLQTTDKKLIDIALDTGFSNINYFTDVFKKVLYCTPTEYRNRLNRK</sequence>
<dbReference type="PANTHER" id="PTHR43280">
    <property type="entry name" value="ARAC-FAMILY TRANSCRIPTIONAL REGULATOR"/>
    <property type="match status" value="1"/>
</dbReference>
<dbReference type="GO" id="GO:0043565">
    <property type="term" value="F:sequence-specific DNA binding"/>
    <property type="evidence" value="ECO:0007669"/>
    <property type="project" value="InterPro"/>
</dbReference>
<dbReference type="PRINTS" id="PR00032">
    <property type="entry name" value="HTHARAC"/>
</dbReference>
<evidence type="ECO:0000313" key="6">
    <source>
        <dbReference type="Proteomes" id="UP000190080"/>
    </source>
</evidence>
<evidence type="ECO:0000256" key="3">
    <source>
        <dbReference type="ARBA" id="ARBA00023163"/>
    </source>
</evidence>
<dbReference type="InterPro" id="IPR020449">
    <property type="entry name" value="Tscrpt_reg_AraC-type_HTH"/>
</dbReference>
<dbReference type="Pfam" id="PF02311">
    <property type="entry name" value="AraC_binding"/>
    <property type="match status" value="1"/>
</dbReference>
<dbReference type="PROSITE" id="PS01124">
    <property type="entry name" value="HTH_ARAC_FAMILY_2"/>
    <property type="match status" value="1"/>
</dbReference>
<proteinExistence type="predicted"/>